<dbReference type="Gene3D" id="1.10.150.240">
    <property type="entry name" value="Putative phosphatase, domain 2"/>
    <property type="match status" value="1"/>
</dbReference>
<dbReference type="PANTHER" id="PTHR43481:SF4">
    <property type="entry name" value="GLYCEROL-1-PHOSPHATE PHOSPHOHYDROLASE 1-RELATED"/>
    <property type="match status" value="1"/>
</dbReference>
<dbReference type="Proteomes" id="UP000293638">
    <property type="component" value="Unassembled WGS sequence"/>
</dbReference>
<dbReference type="SUPFAM" id="SSF56784">
    <property type="entry name" value="HAD-like"/>
    <property type="match status" value="1"/>
</dbReference>
<dbReference type="SFLD" id="SFLDS00003">
    <property type="entry name" value="Haloacid_Dehalogenase"/>
    <property type="match status" value="1"/>
</dbReference>
<dbReference type="Gene3D" id="3.40.50.1000">
    <property type="entry name" value="HAD superfamily/HAD-like"/>
    <property type="match status" value="1"/>
</dbReference>
<dbReference type="AlphaFoldDB" id="A0A4Q7NWH8"/>
<gene>
    <name evidence="1" type="ORF">EV189_0812</name>
</gene>
<dbReference type="InterPro" id="IPR023198">
    <property type="entry name" value="PGP-like_dom2"/>
</dbReference>
<dbReference type="SFLD" id="SFLDG01129">
    <property type="entry name" value="C1.5:_HAD__Beta-PGM__Phosphata"/>
    <property type="match status" value="1"/>
</dbReference>
<dbReference type="InterPro" id="IPR036412">
    <property type="entry name" value="HAD-like_sf"/>
</dbReference>
<comment type="caution">
    <text evidence="1">The sequence shown here is derived from an EMBL/GenBank/DDBJ whole genome shotgun (WGS) entry which is preliminary data.</text>
</comment>
<keyword evidence="2" id="KW-1185">Reference proteome</keyword>
<dbReference type="InterPro" id="IPR023214">
    <property type="entry name" value="HAD_sf"/>
</dbReference>
<dbReference type="EMBL" id="SGXD01000001">
    <property type="protein sequence ID" value="RZS91567.1"/>
    <property type="molecule type" value="Genomic_DNA"/>
</dbReference>
<dbReference type="Pfam" id="PF00702">
    <property type="entry name" value="Hydrolase"/>
    <property type="match status" value="1"/>
</dbReference>
<dbReference type="RefSeq" id="WP_165400113.1">
    <property type="nucleotide sequence ID" value="NZ_SGXD01000001.1"/>
</dbReference>
<sequence>MPSRAVLFDADGVLVDSSATYRRVWTRWALHHDLDPALVWAATHGRRPTETVAEVAPLLDVDLEHARLLREVALEDAPFPLYPGVPELLASLPPRAWAVVTSGRDDAVRARLRAGGAPEPAVVVDGGVVLRGKPDPEGYLLAADVLDVAPADCLVVEDSPAGVAAGSAAGMRVLGLTTTHPPEALAGADEVLGSFCLARQRICSWLDGFPLDR</sequence>
<dbReference type="InterPro" id="IPR051806">
    <property type="entry name" value="HAD-like_SPP"/>
</dbReference>
<dbReference type="NCBIfam" id="TIGR01509">
    <property type="entry name" value="HAD-SF-IA-v3"/>
    <property type="match status" value="1"/>
</dbReference>
<dbReference type="InterPro" id="IPR006439">
    <property type="entry name" value="HAD-SF_hydro_IA"/>
</dbReference>
<accession>A0A4Q7NWH8</accession>
<protein>
    <submittedName>
        <fullName evidence="1">Sugar-phosphatase</fullName>
    </submittedName>
</protein>
<dbReference type="PANTHER" id="PTHR43481">
    <property type="entry name" value="FRUCTOSE-1-PHOSPHATE PHOSPHATASE"/>
    <property type="match status" value="1"/>
</dbReference>
<organism evidence="1 2">
    <name type="scientific">Motilibacter rhizosphaerae</name>
    <dbReference type="NCBI Taxonomy" id="598652"/>
    <lineage>
        <taxon>Bacteria</taxon>
        <taxon>Bacillati</taxon>
        <taxon>Actinomycetota</taxon>
        <taxon>Actinomycetes</taxon>
        <taxon>Motilibacterales</taxon>
        <taxon>Motilibacteraceae</taxon>
        <taxon>Motilibacter</taxon>
    </lineage>
</organism>
<dbReference type="NCBIfam" id="TIGR01549">
    <property type="entry name" value="HAD-SF-IA-v1"/>
    <property type="match status" value="1"/>
</dbReference>
<evidence type="ECO:0000313" key="2">
    <source>
        <dbReference type="Proteomes" id="UP000293638"/>
    </source>
</evidence>
<reference evidence="1 2" key="1">
    <citation type="submission" date="2019-02" db="EMBL/GenBank/DDBJ databases">
        <title>Genomic Encyclopedia of Type Strains, Phase IV (KMG-IV): sequencing the most valuable type-strain genomes for metagenomic binning, comparative biology and taxonomic classification.</title>
        <authorList>
            <person name="Goeker M."/>
        </authorList>
    </citation>
    <scope>NUCLEOTIDE SEQUENCE [LARGE SCALE GENOMIC DNA]</scope>
    <source>
        <strain evidence="1 2">DSM 45622</strain>
    </source>
</reference>
<dbReference type="GO" id="GO:0050308">
    <property type="term" value="F:sugar-phosphatase activity"/>
    <property type="evidence" value="ECO:0007669"/>
    <property type="project" value="TreeGrafter"/>
</dbReference>
<name>A0A4Q7NWH8_9ACTN</name>
<evidence type="ECO:0000313" key="1">
    <source>
        <dbReference type="EMBL" id="RZS91567.1"/>
    </source>
</evidence>
<proteinExistence type="predicted"/>